<reference evidence="6 7" key="1">
    <citation type="submission" date="2024-04" db="EMBL/GenBank/DDBJ databases">
        <title>Aurantiacibacter sp. DGU6 16S ribosomal RNA gene Genome sequencing and assembly.</title>
        <authorList>
            <person name="Park S."/>
        </authorList>
    </citation>
    <scope>NUCLEOTIDE SEQUENCE [LARGE SCALE GENOMIC DNA]</scope>
    <source>
        <strain evidence="6 7">DGU6</strain>
    </source>
</reference>
<dbReference type="Pfam" id="PF07729">
    <property type="entry name" value="FCD"/>
    <property type="match status" value="1"/>
</dbReference>
<dbReference type="PROSITE" id="PS50949">
    <property type="entry name" value="HTH_GNTR"/>
    <property type="match status" value="1"/>
</dbReference>
<evidence type="ECO:0000313" key="7">
    <source>
        <dbReference type="Proteomes" id="UP001497045"/>
    </source>
</evidence>
<dbReference type="EMBL" id="JBBYHV010000002">
    <property type="protein sequence ID" value="MEL1251134.1"/>
    <property type="molecule type" value="Genomic_DNA"/>
</dbReference>
<evidence type="ECO:0000256" key="1">
    <source>
        <dbReference type="ARBA" id="ARBA00023015"/>
    </source>
</evidence>
<evidence type="ECO:0000259" key="5">
    <source>
        <dbReference type="PROSITE" id="PS50949"/>
    </source>
</evidence>
<keyword evidence="1" id="KW-0805">Transcription regulation</keyword>
<dbReference type="SMART" id="SM00345">
    <property type="entry name" value="HTH_GNTR"/>
    <property type="match status" value="1"/>
</dbReference>
<dbReference type="SUPFAM" id="SSF46785">
    <property type="entry name" value="Winged helix' DNA-binding domain"/>
    <property type="match status" value="1"/>
</dbReference>
<feature type="domain" description="HTH gntR-type" evidence="5">
    <location>
        <begin position="29"/>
        <end position="97"/>
    </location>
</feature>
<organism evidence="6 7">
    <name type="scientific">Aurantiacibacter gilvus</name>
    <dbReference type="NCBI Taxonomy" id="3139141"/>
    <lineage>
        <taxon>Bacteria</taxon>
        <taxon>Pseudomonadati</taxon>
        <taxon>Pseudomonadota</taxon>
        <taxon>Alphaproteobacteria</taxon>
        <taxon>Sphingomonadales</taxon>
        <taxon>Erythrobacteraceae</taxon>
        <taxon>Aurantiacibacter</taxon>
    </lineage>
</organism>
<dbReference type="Proteomes" id="UP001497045">
    <property type="component" value="Unassembled WGS sequence"/>
</dbReference>
<keyword evidence="4" id="KW-0175">Coiled coil</keyword>
<protein>
    <submittedName>
        <fullName evidence="6">FadR/GntR family transcriptional regulator</fullName>
    </submittedName>
</protein>
<dbReference type="SUPFAM" id="SSF48008">
    <property type="entry name" value="GntR ligand-binding domain-like"/>
    <property type="match status" value="1"/>
</dbReference>
<keyword evidence="7" id="KW-1185">Reference proteome</keyword>
<dbReference type="InterPro" id="IPR036390">
    <property type="entry name" value="WH_DNA-bd_sf"/>
</dbReference>
<comment type="caution">
    <text evidence="6">The sequence shown here is derived from an EMBL/GenBank/DDBJ whole genome shotgun (WGS) entry which is preliminary data.</text>
</comment>
<dbReference type="InterPro" id="IPR000524">
    <property type="entry name" value="Tscrpt_reg_HTH_GntR"/>
</dbReference>
<evidence type="ECO:0000256" key="3">
    <source>
        <dbReference type="ARBA" id="ARBA00023163"/>
    </source>
</evidence>
<dbReference type="Gene3D" id="1.20.120.530">
    <property type="entry name" value="GntR ligand-binding domain-like"/>
    <property type="match status" value="1"/>
</dbReference>
<dbReference type="SMART" id="SM00895">
    <property type="entry name" value="FCD"/>
    <property type="match status" value="1"/>
</dbReference>
<keyword evidence="2" id="KW-0238">DNA-binding</keyword>
<evidence type="ECO:0000256" key="4">
    <source>
        <dbReference type="SAM" id="Coils"/>
    </source>
</evidence>
<dbReference type="InterPro" id="IPR011711">
    <property type="entry name" value="GntR_C"/>
</dbReference>
<accession>A0ABU9IFE0</accession>
<proteinExistence type="predicted"/>
<gene>
    <name evidence="6" type="ORF">AAEO60_10660</name>
</gene>
<dbReference type="RefSeq" id="WP_341673697.1">
    <property type="nucleotide sequence ID" value="NZ_JBBYHV010000002.1"/>
</dbReference>
<dbReference type="InterPro" id="IPR008920">
    <property type="entry name" value="TF_FadR/GntR_C"/>
</dbReference>
<sequence length="271" mass="29835">MTTPFWSVKFQKSVSPKGVDMQNKVQATPRLYKEVASKLLQEIQSGNYAVGARLPAERDLAVKYDVSRPVIREAIIALEVQGLVDVRVGSGVYVHSATGQKMIPAGDVSAIELTEARLLVESEVAALAASQITDDELAELEALVRKIEQENKTAGGKEEADADFHLAIAKATKNSALVESVERLWELRNTSREAALLHEKARHANIKPVVDEHTAILHALQERDPAAARAAMRAHLLQVLDSLLFATEQRAVDEARRSMQAKRERYSQLTA</sequence>
<dbReference type="PRINTS" id="PR00035">
    <property type="entry name" value="HTHGNTR"/>
</dbReference>
<name>A0ABU9IFE0_9SPHN</name>
<dbReference type="Pfam" id="PF00392">
    <property type="entry name" value="GntR"/>
    <property type="match status" value="1"/>
</dbReference>
<dbReference type="InterPro" id="IPR036388">
    <property type="entry name" value="WH-like_DNA-bd_sf"/>
</dbReference>
<dbReference type="PANTHER" id="PTHR43537">
    <property type="entry name" value="TRANSCRIPTIONAL REGULATOR, GNTR FAMILY"/>
    <property type="match status" value="1"/>
</dbReference>
<keyword evidence="3" id="KW-0804">Transcription</keyword>
<feature type="coiled-coil region" evidence="4">
    <location>
        <begin position="130"/>
        <end position="157"/>
    </location>
</feature>
<dbReference type="PANTHER" id="PTHR43537:SF5">
    <property type="entry name" value="UXU OPERON TRANSCRIPTIONAL REGULATOR"/>
    <property type="match status" value="1"/>
</dbReference>
<dbReference type="CDD" id="cd07377">
    <property type="entry name" value="WHTH_GntR"/>
    <property type="match status" value="1"/>
</dbReference>
<evidence type="ECO:0000313" key="6">
    <source>
        <dbReference type="EMBL" id="MEL1251134.1"/>
    </source>
</evidence>
<evidence type="ECO:0000256" key="2">
    <source>
        <dbReference type="ARBA" id="ARBA00023125"/>
    </source>
</evidence>
<dbReference type="Gene3D" id="1.10.10.10">
    <property type="entry name" value="Winged helix-like DNA-binding domain superfamily/Winged helix DNA-binding domain"/>
    <property type="match status" value="1"/>
</dbReference>